<feature type="chain" id="PRO_5003617746" evidence="1">
    <location>
        <begin position="46"/>
        <end position="316"/>
    </location>
</feature>
<keyword evidence="3" id="KW-1185">Reference proteome</keyword>
<dbReference type="HOGENOM" id="CLU_1025914_0_0_6"/>
<gene>
    <name evidence="2" type="ORF">Thi970DRAFT_04726</name>
</gene>
<dbReference type="OrthoDB" id="191143at2"/>
<dbReference type="eggNOG" id="COG4313">
    <property type="taxonomic scope" value="Bacteria"/>
</dbReference>
<proteinExistence type="predicted"/>
<dbReference type="EMBL" id="JH603170">
    <property type="protein sequence ID" value="EIC21042.1"/>
    <property type="molecule type" value="Genomic_DNA"/>
</dbReference>
<evidence type="ECO:0000313" key="2">
    <source>
        <dbReference type="EMBL" id="EIC21042.1"/>
    </source>
</evidence>
<dbReference type="Proteomes" id="UP000002964">
    <property type="component" value="Unassembled WGS sequence"/>
</dbReference>
<feature type="signal peptide" evidence="1">
    <location>
        <begin position="1"/>
        <end position="45"/>
    </location>
</feature>
<evidence type="ECO:0000256" key="1">
    <source>
        <dbReference type="SAM" id="SignalP"/>
    </source>
</evidence>
<organism evidence="2 3">
    <name type="scientific">Thiorhodovibrio frisius</name>
    <dbReference type="NCBI Taxonomy" id="631362"/>
    <lineage>
        <taxon>Bacteria</taxon>
        <taxon>Pseudomonadati</taxon>
        <taxon>Pseudomonadota</taxon>
        <taxon>Gammaproteobacteria</taxon>
        <taxon>Chromatiales</taxon>
        <taxon>Chromatiaceae</taxon>
        <taxon>Thiorhodovibrio</taxon>
    </lineage>
</organism>
<protein>
    <submittedName>
        <fullName evidence="2">Protein involved in meta-pathway of phenol degradation</fullName>
    </submittedName>
</protein>
<reference evidence="2 3" key="2">
    <citation type="submission" date="2011-11" db="EMBL/GenBank/DDBJ databases">
        <authorList>
            <consortium name="US DOE Joint Genome Institute"/>
            <person name="Lucas S."/>
            <person name="Han J."/>
            <person name="Lapidus A."/>
            <person name="Cheng J.-F."/>
            <person name="Goodwin L."/>
            <person name="Pitluck S."/>
            <person name="Peters L."/>
            <person name="Ovchinnikova G."/>
            <person name="Zhang X."/>
            <person name="Detter J.C."/>
            <person name="Han C."/>
            <person name="Tapia R."/>
            <person name="Land M."/>
            <person name="Hauser L."/>
            <person name="Kyrpides N."/>
            <person name="Ivanova N."/>
            <person name="Pagani I."/>
            <person name="Vogl K."/>
            <person name="Liu Z."/>
            <person name="Overmann J."/>
            <person name="Frigaard N.-U."/>
            <person name="Bryant D."/>
            <person name="Woyke T."/>
        </authorList>
    </citation>
    <scope>NUCLEOTIDE SEQUENCE [LARGE SCALE GENOMIC DNA]</scope>
    <source>
        <strain evidence="2 3">970</strain>
    </source>
</reference>
<dbReference type="AlphaFoldDB" id="H8Z893"/>
<dbReference type="STRING" id="631362.Thi970DRAFT_04726"/>
<name>H8Z893_9GAMM</name>
<sequence length="316" mass="34754">MSATFHHGQQQAGNRRQWRAMPRCGRLCLLSLVLAISRGTGTASAATNDIFPGDYYAINPGDKVFSLYLFDRANVGPYLGGEQVADSKVKGRIGAIRGVSAFSLAGLTATAVAVLSCADLKPSSAALGDVIGSHSTGLGDLRLGMTIWPINHRQTANYLGVTAMVIAPTGHYISDQLLNYGENRWRWVLAGGWQKDITPRLLIELSPELTLYGDNRNYAAGQRLEQDPALALTGYLRWRLNPSFHLHIGAQRNWGGATRVDGLALKNPPENTRLNLGLTWFLPGKQQLILRLAEETQIENGFRIERELALRYQKVF</sequence>
<reference evidence="3" key="1">
    <citation type="submission" date="2011-06" db="EMBL/GenBank/DDBJ databases">
        <authorList>
            <consortium name="US DOE Joint Genome Institute (JGI-PGF)"/>
            <person name="Lucas S."/>
            <person name="Han J."/>
            <person name="Lapidus A."/>
            <person name="Cheng J.-F."/>
            <person name="Goodwin L."/>
            <person name="Pitluck S."/>
            <person name="Peters L."/>
            <person name="Land M.L."/>
            <person name="Hauser L."/>
            <person name="Vogl K."/>
            <person name="Liu Z."/>
            <person name="Overmann J."/>
            <person name="Frigaard N.-U."/>
            <person name="Bryant D.A."/>
            <person name="Woyke T.J."/>
        </authorList>
    </citation>
    <scope>NUCLEOTIDE SEQUENCE [LARGE SCALE GENOMIC DNA]</scope>
    <source>
        <strain evidence="3">970</strain>
    </source>
</reference>
<dbReference type="RefSeq" id="WP_009151445.1">
    <property type="nucleotide sequence ID" value="NZ_CP121471.1"/>
</dbReference>
<evidence type="ECO:0000313" key="3">
    <source>
        <dbReference type="Proteomes" id="UP000002964"/>
    </source>
</evidence>
<keyword evidence="1" id="KW-0732">Signal</keyword>
<accession>H8Z893</accession>
<dbReference type="Pfam" id="PF13557">
    <property type="entry name" value="Phenol_MetA_deg"/>
    <property type="match status" value="1"/>
</dbReference>
<dbReference type="InterPro" id="IPR025737">
    <property type="entry name" value="FApF"/>
</dbReference>